<dbReference type="RefSeq" id="WP_074446251.1">
    <property type="nucleotide sequence ID" value="NZ_FMBM01000002.1"/>
</dbReference>
<dbReference type="Proteomes" id="UP000182800">
    <property type="component" value="Unassembled WGS sequence"/>
</dbReference>
<dbReference type="EMBL" id="FMBM01000002">
    <property type="protein sequence ID" value="SCC82136.1"/>
    <property type="molecule type" value="Genomic_DNA"/>
</dbReference>
<dbReference type="EMBL" id="LJSX01000021">
    <property type="protein sequence ID" value="KPQ09819.1"/>
    <property type="molecule type" value="Genomic_DNA"/>
</dbReference>
<gene>
    <name evidence="4" type="ORF">GA0071312_3114</name>
    <name evidence="3" type="ORF">HLUCCO17_13055</name>
</gene>
<organism evidence="3 5">
    <name type="scientific">Saliniramus fredricksonii</name>
    <dbReference type="NCBI Taxonomy" id="1653334"/>
    <lineage>
        <taxon>Bacteria</taxon>
        <taxon>Pseudomonadati</taxon>
        <taxon>Pseudomonadota</taxon>
        <taxon>Alphaproteobacteria</taxon>
        <taxon>Hyphomicrobiales</taxon>
        <taxon>Salinarimonadaceae</taxon>
        <taxon>Saliniramus</taxon>
    </lineage>
</organism>
<evidence type="ECO:0000313" key="5">
    <source>
        <dbReference type="Proteomes" id="UP000050497"/>
    </source>
</evidence>
<reference evidence="4 6" key="2">
    <citation type="submission" date="2016-08" db="EMBL/GenBank/DDBJ databases">
        <authorList>
            <person name="Varghese N."/>
            <person name="Submissions Spin"/>
        </authorList>
    </citation>
    <scope>NUCLEOTIDE SEQUENCE [LARGE SCALE GENOMIC DNA]</scope>
    <source>
        <strain evidence="4 6">HL-109</strain>
    </source>
</reference>
<dbReference type="Pfam" id="PF11014">
    <property type="entry name" value="DUF2852"/>
    <property type="match status" value="1"/>
</dbReference>
<proteinExistence type="predicted"/>
<evidence type="ECO:0008006" key="7">
    <source>
        <dbReference type="Google" id="ProtNLM"/>
    </source>
</evidence>
<comment type="caution">
    <text evidence="3">The sequence shown here is derived from an EMBL/GenBank/DDBJ whole genome shotgun (WGS) entry which is preliminary data.</text>
</comment>
<name>A0A0P8BK26_9HYPH</name>
<keyword evidence="2" id="KW-1133">Transmembrane helix</keyword>
<evidence type="ECO:0000313" key="3">
    <source>
        <dbReference type="EMBL" id="KPQ09819.1"/>
    </source>
</evidence>
<protein>
    <recommendedName>
        <fullName evidence="7">DUF2852 domain-containing protein</fullName>
    </recommendedName>
</protein>
<evidence type="ECO:0000313" key="4">
    <source>
        <dbReference type="EMBL" id="SCC82136.1"/>
    </source>
</evidence>
<dbReference type="STRING" id="1653334.GA0071312_3114"/>
<feature type="transmembrane region" description="Helical" evidence="2">
    <location>
        <begin position="22"/>
        <end position="47"/>
    </location>
</feature>
<keyword evidence="2" id="KW-0472">Membrane</keyword>
<evidence type="ECO:0000256" key="2">
    <source>
        <dbReference type="SAM" id="Phobius"/>
    </source>
</evidence>
<evidence type="ECO:0000256" key="1">
    <source>
        <dbReference type="SAM" id="Coils"/>
    </source>
</evidence>
<sequence>MTLNDFSPARIEAWLDDHGRGAWIAAIVLGFIAFWPLGLALLLWMLWRGKAGSRSGGCRSRSRKASTFNNAAFDNAAFAAHHEETLRRLDEDARAFEDHLRAQAAERDREAFEAFMRSRSRVTPPASGSPR</sequence>
<dbReference type="OrthoDB" id="9806878at2"/>
<dbReference type="AlphaFoldDB" id="A0A0P8BK26"/>
<evidence type="ECO:0000313" key="6">
    <source>
        <dbReference type="Proteomes" id="UP000182800"/>
    </source>
</evidence>
<reference evidence="3 5" key="1">
    <citation type="submission" date="2015-09" db="EMBL/GenBank/DDBJ databases">
        <title>Identification and resolution of microdiversity through metagenomic sequencing of parallel consortia.</title>
        <authorList>
            <person name="Nelson W.C."/>
            <person name="Romine M.F."/>
            <person name="Lindemann S.R."/>
        </authorList>
    </citation>
    <scope>NUCLEOTIDE SEQUENCE [LARGE SCALE GENOMIC DNA]</scope>
    <source>
        <strain evidence="3">HL-109</strain>
    </source>
</reference>
<feature type="coiled-coil region" evidence="1">
    <location>
        <begin position="79"/>
        <end position="106"/>
    </location>
</feature>
<dbReference type="InterPro" id="IPR021273">
    <property type="entry name" value="DUF2852"/>
</dbReference>
<keyword evidence="2" id="KW-0812">Transmembrane</keyword>
<keyword evidence="6" id="KW-1185">Reference proteome</keyword>
<keyword evidence="1" id="KW-0175">Coiled coil</keyword>
<dbReference type="Proteomes" id="UP000050497">
    <property type="component" value="Unassembled WGS sequence"/>
</dbReference>
<accession>A0A0P8BK26</accession>